<organism evidence="9 10">
    <name type="scientific">Extremus antarcticus</name>
    <dbReference type="NCBI Taxonomy" id="702011"/>
    <lineage>
        <taxon>Eukaryota</taxon>
        <taxon>Fungi</taxon>
        <taxon>Dikarya</taxon>
        <taxon>Ascomycota</taxon>
        <taxon>Pezizomycotina</taxon>
        <taxon>Dothideomycetes</taxon>
        <taxon>Dothideomycetidae</taxon>
        <taxon>Mycosphaerellales</taxon>
        <taxon>Extremaceae</taxon>
        <taxon>Extremus</taxon>
    </lineage>
</organism>
<evidence type="ECO:0000259" key="8">
    <source>
        <dbReference type="PROSITE" id="PS50850"/>
    </source>
</evidence>
<sequence>MLIRAELRFILSYFQDPLSASLGLSPPQYGVLSGYATGIVYAVFALPIAYFADTFKSARVWVLSIAAAWWSLCVIFQSFSNNFWQLLLARIGMGLGQSCVEPLSVSLISDLSGGWRNVFIGESVLYVGVYIGEAISGQIATAFIDNQAGWRVALRAIGITGIVVALLLRLVLRDISRNKGLVIDDEVYERLVPGHSHLGSLRSRLSVTISYLIRMRSFWLLVLSASIRQLAGNVFGYYMPTYLSNNFPANGELLSRYGIIVGVVGTVAVLSGGALTSALWNRTHMTPLWITGVGGMISSIFVLLMVYSRDIASGNQAQGSRILYGSMSAAYLFAELWLGALNGLIASLLPPRYKTFGLAIWSAIQVLVYSSGPEIIGLALRHTDAESPTYTKDTQLVLAVMITVCYWVAGIGFLLAIPLLRQDFVQGVNLEQPLSRQRKMMLSAFAVVLVSLVVALFVASIYYAVE</sequence>
<name>A0AAJ0GJE6_9PEZI</name>
<keyword evidence="3 7" id="KW-0812">Transmembrane</keyword>
<feature type="transmembrane region" description="Helical" evidence="7">
    <location>
        <begin position="356"/>
        <end position="376"/>
    </location>
</feature>
<dbReference type="InterPro" id="IPR036259">
    <property type="entry name" value="MFS_trans_sf"/>
</dbReference>
<dbReference type="InterPro" id="IPR020846">
    <property type="entry name" value="MFS_dom"/>
</dbReference>
<keyword evidence="2" id="KW-0813">Transport</keyword>
<evidence type="ECO:0000313" key="10">
    <source>
        <dbReference type="Proteomes" id="UP001271007"/>
    </source>
</evidence>
<dbReference type="AlphaFoldDB" id="A0AAJ0GJE6"/>
<evidence type="ECO:0000256" key="2">
    <source>
        <dbReference type="ARBA" id="ARBA00022448"/>
    </source>
</evidence>
<evidence type="ECO:0000256" key="6">
    <source>
        <dbReference type="ARBA" id="ARBA00024338"/>
    </source>
</evidence>
<feature type="transmembrane region" description="Helical" evidence="7">
    <location>
        <begin position="259"/>
        <end position="280"/>
    </location>
</feature>
<dbReference type="Pfam" id="PF07690">
    <property type="entry name" value="MFS_1"/>
    <property type="match status" value="1"/>
</dbReference>
<evidence type="ECO:0000256" key="7">
    <source>
        <dbReference type="SAM" id="Phobius"/>
    </source>
</evidence>
<feature type="transmembrane region" description="Helical" evidence="7">
    <location>
        <begin position="328"/>
        <end position="349"/>
    </location>
</feature>
<evidence type="ECO:0000256" key="1">
    <source>
        <dbReference type="ARBA" id="ARBA00004141"/>
    </source>
</evidence>
<evidence type="ECO:0000256" key="3">
    <source>
        <dbReference type="ARBA" id="ARBA00022692"/>
    </source>
</evidence>
<feature type="transmembrane region" description="Helical" evidence="7">
    <location>
        <begin position="441"/>
        <end position="465"/>
    </location>
</feature>
<dbReference type="PROSITE" id="PS50850">
    <property type="entry name" value="MFS"/>
    <property type="match status" value="1"/>
</dbReference>
<proteinExistence type="inferred from homology"/>
<dbReference type="EMBL" id="JAWDJX010000001">
    <property type="protein sequence ID" value="KAK3058761.1"/>
    <property type="molecule type" value="Genomic_DNA"/>
</dbReference>
<dbReference type="GO" id="GO:0016020">
    <property type="term" value="C:membrane"/>
    <property type="evidence" value="ECO:0007669"/>
    <property type="project" value="UniProtKB-SubCell"/>
</dbReference>
<dbReference type="SUPFAM" id="SSF103473">
    <property type="entry name" value="MFS general substrate transporter"/>
    <property type="match status" value="1"/>
</dbReference>
<comment type="subcellular location">
    <subcellularLocation>
        <location evidence="1">Membrane</location>
        <topology evidence="1">Multi-pass membrane protein</topology>
    </subcellularLocation>
</comment>
<evidence type="ECO:0000256" key="5">
    <source>
        <dbReference type="ARBA" id="ARBA00023136"/>
    </source>
</evidence>
<dbReference type="PANTHER" id="PTHR23505:SF79">
    <property type="entry name" value="PROTEIN SPINSTER"/>
    <property type="match status" value="1"/>
</dbReference>
<feature type="transmembrane region" description="Helical" evidence="7">
    <location>
        <begin position="287"/>
        <end position="308"/>
    </location>
</feature>
<comment type="similarity">
    <text evidence="6">Belongs to the major facilitator superfamily. Spinster (TC 2.A.1.49) family.</text>
</comment>
<dbReference type="InterPro" id="IPR044770">
    <property type="entry name" value="MFS_spinster-like"/>
</dbReference>
<dbReference type="Proteomes" id="UP001271007">
    <property type="component" value="Unassembled WGS sequence"/>
</dbReference>
<feature type="domain" description="Major facilitator superfamily (MFS) profile" evidence="8">
    <location>
        <begin position="1"/>
        <end position="421"/>
    </location>
</feature>
<gene>
    <name evidence="9" type="ORF">LTR09_000326</name>
</gene>
<keyword evidence="5 7" id="KW-0472">Membrane</keyword>
<feature type="transmembrane region" description="Helical" evidence="7">
    <location>
        <begin position="152"/>
        <end position="172"/>
    </location>
</feature>
<accession>A0AAJ0GJE6</accession>
<comment type="caution">
    <text evidence="9">The sequence shown here is derived from an EMBL/GenBank/DDBJ whole genome shotgun (WGS) entry which is preliminary data.</text>
</comment>
<keyword evidence="10" id="KW-1185">Reference proteome</keyword>
<reference evidence="9" key="1">
    <citation type="submission" date="2023-04" db="EMBL/GenBank/DDBJ databases">
        <title>Black Yeasts Isolated from many extreme environments.</title>
        <authorList>
            <person name="Coleine C."/>
            <person name="Stajich J.E."/>
            <person name="Selbmann L."/>
        </authorList>
    </citation>
    <scope>NUCLEOTIDE SEQUENCE</scope>
    <source>
        <strain evidence="9">CCFEE 5312</strain>
    </source>
</reference>
<feature type="transmembrane region" description="Helical" evidence="7">
    <location>
        <begin position="396"/>
        <end position="420"/>
    </location>
</feature>
<feature type="transmembrane region" description="Helical" evidence="7">
    <location>
        <begin position="60"/>
        <end position="79"/>
    </location>
</feature>
<dbReference type="Gene3D" id="1.20.1250.20">
    <property type="entry name" value="MFS general substrate transporter like domains"/>
    <property type="match status" value="1"/>
</dbReference>
<feature type="transmembrane region" description="Helical" evidence="7">
    <location>
        <begin position="32"/>
        <end position="53"/>
    </location>
</feature>
<evidence type="ECO:0000313" key="9">
    <source>
        <dbReference type="EMBL" id="KAK3058761.1"/>
    </source>
</evidence>
<dbReference type="PANTHER" id="PTHR23505">
    <property type="entry name" value="SPINSTER"/>
    <property type="match status" value="1"/>
</dbReference>
<protein>
    <recommendedName>
        <fullName evidence="8">Major facilitator superfamily (MFS) profile domain-containing protein</fullName>
    </recommendedName>
</protein>
<keyword evidence="4 7" id="KW-1133">Transmembrane helix</keyword>
<dbReference type="InterPro" id="IPR011701">
    <property type="entry name" value="MFS"/>
</dbReference>
<dbReference type="GO" id="GO:0022857">
    <property type="term" value="F:transmembrane transporter activity"/>
    <property type="evidence" value="ECO:0007669"/>
    <property type="project" value="InterPro"/>
</dbReference>
<evidence type="ECO:0000256" key="4">
    <source>
        <dbReference type="ARBA" id="ARBA00022989"/>
    </source>
</evidence>
<feature type="transmembrane region" description="Helical" evidence="7">
    <location>
        <begin position="218"/>
        <end position="239"/>
    </location>
</feature>